<dbReference type="InterPro" id="IPR012349">
    <property type="entry name" value="Split_barrel_FMN-bd"/>
</dbReference>
<dbReference type="PANTHER" id="PTHR42815:SF2">
    <property type="entry name" value="FAD-BINDING, PUTATIVE (AFU_ORTHOLOGUE AFUA_6G07600)-RELATED"/>
    <property type="match status" value="1"/>
</dbReference>
<evidence type="ECO:0000259" key="1">
    <source>
        <dbReference type="Pfam" id="PF01243"/>
    </source>
</evidence>
<sequence length="213" mass="23171">MSGDKPWLDRSHDIEALDALVSLYGEPGEASIMKECDHVHPLYAPYIEAAPFAALATFGAKGLDVSPRGDGPGFVQIADPRHLLLPDRRGNKRVDSLRNVLHDPRVALLFLIPGVPEALRVNGRARISTAPALLERCAHEGILPSSALVIEVALVFFQCARAVKRAGLWDAAVQIPRERLPSPGLILQTLSAAAIDGAAYDGELQERQRRTMY</sequence>
<dbReference type="PANTHER" id="PTHR42815">
    <property type="entry name" value="FAD-BINDING, PUTATIVE (AFU_ORTHOLOGUE AFUA_6G07600)-RELATED"/>
    <property type="match status" value="1"/>
</dbReference>
<proteinExistence type="predicted"/>
<dbReference type="InterPro" id="IPR011576">
    <property type="entry name" value="Pyridox_Oxase_N"/>
</dbReference>
<dbReference type="Pfam" id="PF01243">
    <property type="entry name" value="PNPOx_N"/>
    <property type="match status" value="1"/>
</dbReference>
<gene>
    <name evidence="2" type="ORF">SNE35_10670</name>
</gene>
<accession>A0ABU5DID0</accession>
<dbReference type="Gene3D" id="2.30.110.10">
    <property type="entry name" value="Electron Transport, Fmn-binding Protein, Chain A"/>
    <property type="match status" value="1"/>
</dbReference>
<name>A0ABU5DID0_9BURK</name>
<evidence type="ECO:0000313" key="3">
    <source>
        <dbReference type="Proteomes" id="UP001285263"/>
    </source>
</evidence>
<evidence type="ECO:0000313" key="2">
    <source>
        <dbReference type="EMBL" id="MDY0744974.1"/>
    </source>
</evidence>
<feature type="domain" description="Pyridoxamine 5'-phosphate oxidase N-terminal" evidence="1">
    <location>
        <begin position="44"/>
        <end position="159"/>
    </location>
</feature>
<protein>
    <submittedName>
        <fullName evidence="2">Pyridoxamine 5'-phosphate oxidase family protein</fullName>
    </submittedName>
</protein>
<organism evidence="2 3">
    <name type="scientific">Roseateles agri</name>
    <dbReference type="NCBI Taxonomy" id="3098619"/>
    <lineage>
        <taxon>Bacteria</taxon>
        <taxon>Pseudomonadati</taxon>
        <taxon>Pseudomonadota</taxon>
        <taxon>Betaproteobacteria</taxon>
        <taxon>Burkholderiales</taxon>
        <taxon>Sphaerotilaceae</taxon>
        <taxon>Roseateles</taxon>
    </lineage>
</organism>
<dbReference type="EMBL" id="JAXCLA010000003">
    <property type="protein sequence ID" value="MDY0744974.1"/>
    <property type="molecule type" value="Genomic_DNA"/>
</dbReference>
<dbReference type="RefSeq" id="WP_320422882.1">
    <property type="nucleotide sequence ID" value="NZ_JAXCLA010000003.1"/>
</dbReference>
<reference evidence="2 3" key="1">
    <citation type="submission" date="2023-11" db="EMBL/GenBank/DDBJ databases">
        <title>Paucibacter sp. nov., isolated from fresh soil in Korea.</title>
        <authorList>
            <person name="Le N.T.T."/>
        </authorList>
    </citation>
    <scope>NUCLEOTIDE SEQUENCE [LARGE SCALE GENOMIC DNA]</scope>
    <source>
        <strain evidence="2 3">R3-3</strain>
    </source>
</reference>
<dbReference type="SUPFAM" id="SSF50475">
    <property type="entry name" value="FMN-binding split barrel"/>
    <property type="match status" value="1"/>
</dbReference>
<dbReference type="Proteomes" id="UP001285263">
    <property type="component" value="Unassembled WGS sequence"/>
</dbReference>
<keyword evidence="3" id="KW-1185">Reference proteome</keyword>
<dbReference type="NCBIfam" id="TIGR04025">
    <property type="entry name" value="PPOX_FMN_DR2398"/>
    <property type="match status" value="1"/>
</dbReference>
<dbReference type="InterPro" id="IPR024029">
    <property type="entry name" value="Pyridox_Oxase_FMN-dep"/>
</dbReference>
<comment type="caution">
    <text evidence="2">The sequence shown here is derived from an EMBL/GenBank/DDBJ whole genome shotgun (WGS) entry which is preliminary data.</text>
</comment>